<dbReference type="FunFam" id="3.30.980.10:FF:000004">
    <property type="entry name" value="Alanine--tRNA ligase, cytoplasmic"/>
    <property type="match status" value="1"/>
</dbReference>
<keyword evidence="7" id="KW-0067">ATP-binding</keyword>
<dbReference type="GO" id="GO:0004813">
    <property type="term" value="F:alanine-tRNA ligase activity"/>
    <property type="evidence" value="ECO:0007669"/>
    <property type="project" value="UniProtKB-EC"/>
</dbReference>
<dbReference type="InterPro" id="IPR018163">
    <property type="entry name" value="Thr/Ala-tRNA-synth_IIc_edit"/>
</dbReference>
<dbReference type="EMBL" id="DQ780211">
    <property type="protein sequence ID" value="ABG77209.1"/>
    <property type="molecule type" value="Genomic_DNA"/>
</dbReference>
<evidence type="ECO:0000256" key="7">
    <source>
        <dbReference type="ARBA" id="ARBA00022840"/>
    </source>
</evidence>
<evidence type="ECO:0000256" key="3">
    <source>
        <dbReference type="ARBA" id="ARBA00017959"/>
    </source>
</evidence>
<dbReference type="InterPro" id="IPR050058">
    <property type="entry name" value="Ala-tRNA_ligase"/>
</dbReference>
<dbReference type="GO" id="GO:0002161">
    <property type="term" value="F:aminoacyl-tRNA deacylase activity"/>
    <property type="evidence" value="ECO:0007669"/>
    <property type="project" value="TreeGrafter"/>
</dbReference>
<dbReference type="PANTHER" id="PTHR11777:SF9">
    <property type="entry name" value="ALANINE--TRNA LIGASE, CYTOPLASMIC"/>
    <property type="match status" value="1"/>
</dbReference>
<dbReference type="PROSITE" id="PS50860">
    <property type="entry name" value="AA_TRNA_LIGASE_II_ALA"/>
    <property type="match status" value="1"/>
</dbReference>
<feature type="non-terminal residue" evidence="13">
    <location>
        <position position="1"/>
    </location>
</feature>
<dbReference type="GO" id="GO:0006419">
    <property type="term" value="P:alanyl-tRNA aminoacylation"/>
    <property type="evidence" value="ECO:0007669"/>
    <property type="project" value="InterPro"/>
</dbReference>
<evidence type="ECO:0000256" key="1">
    <source>
        <dbReference type="ARBA" id="ARBA00008226"/>
    </source>
</evidence>
<evidence type="ECO:0000256" key="9">
    <source>
        <dbReference type="ARBA" id="ARBA00022917"/>
    </source>
</evidence>
<dbReference type="InterPro" id="IPR018165">
    <property type="entry name" value="Ala-tRNA-synth_IIc_core"/>
</dbReference>
<dbReference type="PANTHER" id="PTHR11777">
    <property type="entry name" value="ALANYL-TRNA SYNTHETASE"/>
    <property type="match status" value="1"/>
</dbReference>
<evidence type="ECO:0000256" key="5">
    <source>
        <dbReference type="ARBA" id="ARBA00022598"/>
    </source>
</evidence>
<feature type="non-terminal residue" evidence="13">
    <location>
        <position position="167"/>
    </location>
</feature>
<feature type="domain" description="Alanyl-transfer RNA synthetases family profile" evidence="12">
    <location>
        <begin position="1"/>
        <end position="167"/>
    </location>
</feature>
<dbReference type="GO" id="GO:0005829">
    <property type="term" value="C:cytosol"/>
    <property type="evidence" value="ECO:0007669"/>
    <property type="project" value="TreeGrafter"/>
</dbReference>
<dbReference type="EC" id="6.1.1.7" evidence="2"/>
<name>Q0PQE8_9GAMM</name>
<proteinExistence type="inferred from homology"/>
<comment type="similarity">
    <text evidence="1">Belongs to the class-II aminoacyl-tRNA synthetase family.</text>
</comment>
<protein>
    <recommendedName>
        <fullName evidence="3">Alanine--tRNA ligase</fullName>
        <ecNumber evidence="2">6.1.1.7</ecNumber>
    </recommendedName>
    <alternativeName>
        <fullName evidence="11">Alanyl-tRNA synthetase</fullName>
    </alternativeName>
</protein>
<evidence type="ECO:0000256" key="11">
    <source>
        <dbReference type="ARBA" id="ARBA00032577"/>
    </source>
</evidence>
<evidence type="ECO:0000259" key="12">
    <source>
        <dbReference type="PROSITE" id="PS50860"/>
    </source>
</evidence>
<reference evidence="13" key="1">
    <citation type="journal article" date="2007" name="Science">
        <title>Physiological proteomics of the uncultured endosymbiont of Riftia pachyptila.</title>
        <authorList>
            <person name="Markert S."/>
            <person name="Arndt C."/>
            <person name="Felbeck H."/>
            <person name="Becher D."/>
            <person name="Sievert S.M."/>
            <person name="Hugler M."/>
            <person name="Albrecht D."/>
            <person name="Robidart J."/>
            <person name="Bench S."/>
            <person name="Feldman R.A."/>
            <person name="Hecker M."/>
            <person name="Schweder T."/>
        </authorList>
    </citation>
    <scope>NUCLEOTIDE SEQUENCE</scope>
</reference>
<accession>Q0PQE8</accession>
<dbReference type="GO" id="GO:0005524">
    <property type="term" value="F:ATP binding"/>
    <property type="evidence" value="ECO:0007669"/>
    <property type="project" value="UniProtKB-KW"/>
</dbReference>
<evidence type="ECO:0000256" key="4">
    <source>
        <dbReference type="ARBA" id="ARBA00022555"/>
    </source>
</evidence>
<dbReference type="GO" id="GO:0000049">
    <property type="term" value="F:tRNA binding"/>
    <property type="evidence" value="ECO:0007669"/>
    <property type="project" value="UniProtKB-KW"/>
</dbReference>
<keyword evidence="9" id="KW-0648">Protein biosynthesis</keyword>
<evidence type="ECO:0000256" key="8">
    <source>
        <dbReference type="ARBA" id="ARBA00022884"/>
    </source>
</evidence>
<evidence type="ECO:0000313" key="13">
    <source>
        <dbReference type="EMBL" id="ABG77209.1"/>
    </source>
</evidence>
<dbReference type="SUPFAM" id="SSF55186">
    <property type="entry name" value="ThrRS/AlaRS common domain"/>
    <property type="match status" value="1"/>
</dbReference>
<evidence type="ECO:0000256" key="2">
    <source>
        <dbReference type="ARBA" id="ARBA00013168"/>
    </source>
</evidence>
<dbReference type="AlphaFoldDB" id="Q0PQE8"/>
<dbReference type="GO" id="GO:0045892">
    <property type="term" value="P:negative regulation of DNA-templated transcription"/>
    <property type="evidence" value="ECO:0007669"/>
    <property type="project" value="TreeGrafter"/>
</dbReference>
<keyword evidence="5 13" id="KW-0436">Ligase</keyword>
<evidence type="ECO:0000256" key="10">
    <source>
        <dbReference type="ARBA" id="ARBA00023146"/>
    </source>
</evidence>
<keyword evidence="6" id="KW-0547">Nucleotide-binding</keyword>
<keyword evidence="4" id="KW-0820">tRNA-binding</keyword>
<evidence type="ECO:0000256" key="6">
    <source>
        <dbReference type="ARBA" id="ARBA00022741"/>
    </source>
</evidence>
<organism evidence="13">
    <name type="scientific">Candidatus Endoriftia persephone str. Hot96_1+Hot96_2</name>
    <dbReference type="NCBI Taxonomy" id="394104"/>
    <lineage>
        <taxon>Bacteria</taxon>
        <taxon>Pseudomonadati</taxon>
        <taxon>Pseudomonadota</taxon>
        <taxon>Gammaproteobacteria</taxon>
        <taxon>Chromatiales</taxon>
        <taxon>Sedimenticolaceae</taxon>
        <taxon>Candidatus Endoriftia</taxon>
    </lineage>
</organism>
<keyword evidence="10 13" id="KW-0030">Aminoacyl-tRNA synthetase</keyword>
<keyword evidence="8" id="KW-0694">RNA-binding</keyword>
<dbReference type="Gene3D" id="3.30.980.10">
    <property type="entry name" value="Threonyl-trna Synthetase, Chain A, domain 2"/>
    <property type="match status" value="1"/>
</dbReference>
<sequence>MISAKGGVLFEVEDTRKQGGDVFGHIGKLEEGSLAVGDPVTAEVNAFTRQATALNHSATHLLHAALREVLGDHVAQKGSLVDDERLRFDFSQFEPVSREQLQRVEQRVNEQIRQNHMVETRIMSLEDARSSGAMALFGEKYDEQVRVLRMGDFSTELVRRHPCEGGG</sequence>